<gene>
    <name evidence="1" type="ORF">TSPGSL018_9140</name>
</gene>
<dbReference type="Pfam" id="PF04134">
    <property type="entry name" value="DCC1-like"/>
    <property type="match status" value="1"/>
</dbReference>
<dbReference type="GO" id="GO:0015035">
    <property type="term" value="F:protein-disulfide reductase activity"/>
    <property type="evidence" value="ECO:0007669"/>
    <property type="project" value="InterPro"/>
</dbReference>
<name>A0A061R8H1_9CHLO</name>
<dbReference type="EMBL" id="GBEZ01018140">
    <property type="protein sequence ID" value="JAC68268.1"/>
    <property type="molecule type" value="Transcribed_RNA"/>
</dbReference>
<dbReference type="PANTHER" id="PTHR33639">
    <property type="entry name" value="THIOL-DISULFIDE OXIDOREDUCTASE DCC"/>
    <property type="match status" value="1"/>
</dbReference>
<dbReference type="InterPro" id="IPR052927">
    <property type="entry name" value="DCC_oxidoreductase"/>
</dbReference>
<proteinExistence type="predicted"/>
<reference evidence="1" key="1">
    <citation type="submission" date="2014-05" db="EMBL/GenBank/DDBJ databases">
        <title>The transcriptome of the halophilic microalga Tetraselmis sp. GSL018 isolated from the Great Salt Lake, Utah.</title>
        <authorList>
            <person name="Jinkerson R.E."/>
            <person name="D'Adamo S."/>
            <person name="Posewitz M.C."/>
        </authorList>
    </citation>
    <scope>NUCLEOTIDE SEQUENCE</scope>
    <source>
        <strain evidence="1">GSL018</strain>
    </source>
</reference>
<dbReference type="PANTHER" id="PTHR33639:SF2">
    <property type="entry name" value="DUF393 DOMAIN-CONTAINING PROTEIN"/>
    <property type="match status" value="1"/>
</dbReference>
<dbReference type="AlphaFoldDB" id="A0A061R8H1"/>
<accession>A0A061R8H1</accession>
<protein>
    <submittedName>
        <fullName evidence="1">Thiol-disulfide oxidoreductase dcc</fullName>
    </submittedName>
</protein>
<sequence>MSPVEQSVLLVDGDCVLCNGFVKFLAPRAPNNLYFETQQSDRGSKLLEAAGMPLDLSTVVLIEKKDGETKGYTKSTAVLRVVGQLSCPWSALHGFIIVPRFFRDFCYAQVANARYRLFGKTEACGLPDVATRQRLARWFDE</sequence>
<organism evidence="1">
    <name type="scientific">Tetraselmis sp. GSL018</name>
    <dbReference type="NCBI Taxonomy" id="582737"/>
    <lineage>
        <taxon>Eukaryota</taxon>
        <taxon>Viridiplantae</taxon>
        <taxon>Chlorophyta</taxon>
        <taxon>core chlorophytes</taxon>
        <taxon>Chlorodendrophyceae</taxon>
        <taxon>Chlorodendrales</taxon>
        <taxon>Chlorodendraceae</taxon>
        <taxon>Tetraselmis</taxon>
    </lineage>
</organism>
<dbReference type="InterPro" id="IPR007263">
    <property type="entry name" value="DCC1-like"/>
</dbReference>
<evidence type="ECO:0000313" key="1">
    <source>
        <dbReference type="EMBL" id="JAC68268.1"/>
    </source>
</evidence>